<feature type="domain" description="Teneurin-like YD-shell" evidence="7">
    <location>
        <begin position="1380"/>
        <end position="1525"/>
    </location>
</feature>
<dbReference type="InterPro" id="IPR031325">
    <property type="entry name" value="RHS_repeat"/>
</dbReference>
<dbReference type="PANTHER" id="PTHR32305:SF15">
    <property type="entry name" value="PROTEIN RHSA-RELATED"/>
    <property type="match status" value="1"/>
</dbReference>
<keyword evidence="9" id="KW-1185">Reference proteome</keyword>
<organism evidence="8 9">
    <name type="scientific">Chryseobacterium phosphatilyticum</name>
    <dbReference type="NCBI Taxonomy" id="475075"/>
    <lineage>
        <taxon>Bacteria</taxon>
        <taxon>Pseudomonadati</taxon>
        <taxon>Bacteroidota</taxon>
        <taxon>Flavobacteriia</taxon>
        <taxon>Flavobacteriales</taxon>
        <taxon>Weeksellaceae</taxon>
        <taxon>Chryseobacterium group</taxon>
        <taxon>Chryseobacterium</taxon>
    </lineage>
</organism>
<proteinExistence type="predicted"/>
<dbReference type="InterPro" id="IPR056823">
    <property type="entry name" value="TEN-like_YD-shell"/>
</dbReference>
<feature type="region of interest" description="Disordered" evidence="5">
    <location>
        <begin position="85"/>
        <end position="119"/>
    </location>
</feature>
<evidence type="ECO:0000313" key="9">
    <source>
        <dbReference type="Proteomes" id="UP000236594"/>
    </source>
</evidence>
<dbReference type="InterPro" id="IPR006530">
    <property type="entry name" value="YD"/>
</dbReference>
<evidence type="ECO:0000256" key="4">
    <source>
        <dbReference type="ARBA" id="ARBA00023026"/>
    </source>
</evidence>
<keyword evidence="4" id="KW-0843">Virulence</keyword>
<keyword evidence="3" id="KW-0677">Repeat</keyword>
<dbReference type="Pfam" id="PF05593">
    <property type="entry name" value="RHS_repeat"/>
    <property type="match status" value="1"/>
</dbReference>
<dbReference type="SUPFAM" id="SSF69318">
    <property type="entry name" value="Integrin alpha N-terminal domain"/>
    <property type="match status" value="1"/>
</dbReference>
<dbReference type="OrthoDB" id="6225685at2"/>
<dbReference type="InterPro" id="IPR050708">
    <property type="entry name" value="T6SS_VgrG/RHS"/>
</dbReference>
<dbReference type="Pfam" id="PF25023">
    <property type="entry name" value="TEN_YD-shell"/>
    <property type="match status" value="1"/>
</dbReference>
<sequence>MIKALNNYSLHRSVFQLIKKLLIQQTNNKMKFFSSLMLSLCSVLGFSQTILYQTETASRTVQDPQTVVMAQGFRATADVSNPFVAKIGPATENPGGGPTNSGAGATNPSGSSAPAQQSFHDTKGRIEVNGGGQLQFTLPIALPPGIKTVAPQVNLVYTSGSGNGIAGYGWTLMGITSISRMGRNIDKDKEAKEIKMDYSDYYSFNGQRLILKSGEYGKDGAEYVTEKYSNIKVKSLGARNGIEGPMLFHVTFEDGSQAWYGDTVANDPGHASAGRTTMEYNIVKWMDAKGNYITYEYERNATVPTQTSASGEVTKIKTIKWGGNEKLNKPHFNEIQFNYNLDRIVKELSYHQGYYYNQDKLLNEIVVKANSAVFKSYKIAYTTNNTSYQFVDTITETNASGESANPIKFDRKIDNTTIRGNEISNNLNLDNKNISDFDGDGNLDLLYYQTARDGYYECLDYDDYGRCEREGDYVEGTVAGTYITYNNFFGANSVKVSDINLTGALAINATLANDKMRPVKSLYTHKTEANQIKFDKYILDNGQYVLNQSKVVPKSLYDKTYTQPRENPMDWYYTIRSYVREFRDVDVNGDGLSEVMFSVENVTTTYPYTGPVIDPGTGEIGFPDPGTTQPQTYTEYDYYILNPNTSVNDAYWVGSGPRDLLKEGIAMDFDGDGKENLVEVTRNWVNSNFFAVNDQGKYVMQTNYIGFDGEKAGMVFGDYNGDSKMDFMVPQGTDTSNWKLYMNPGKTLPAGSSAPTFRVQDLNNFSSYTKDPKIVDNTYQRQAAIWHFAKDLNGDGKSDLVCFESQIFKAHKCCKDIDSRRGFKIMESTGVDANGNIKFETRYEEDLWGMYSEIGAHWIPMNVSLRINKEENHFFVKVENHLYRYGYYDIKSRERIYAINQGGIKTEIQYNELDVNDPVTAKFYKPTTIQTYPYVQVEHMPQNFIITQLKEEGRKQDFKYRDLIVNLHGKGVIGYRQAARSTWYADGFENTKIWSGAEIDPLNEGVTLKEWSIKTNDENKIFPTNISESNNELLNFKSISYQKDELLNGQVIAGNSGADKAKIVTAMLPKSTVTKEFLTNTTTASTITYGDYYLPVQAVSAINNNYGITTSTFEYYHNPSGLGSDYFIGRSKSKTDKIQAYGDTKSAKVEYAYEGNLLKSSKTWNRNNTEYVQDTYEYDGFGNVTKKIVNNNIDAITQTTASAYDPKGRFVVKKTDNLGLETTIGYNDWGQITLQTDPLGNTLENTYDSWGKLLKSKTNLGGTTNYQYIRDANSNIAIFQYDSDGNISKKYTNRLGQEYKKVTKGFGVNKYIAVYSVYDKLGRKIRESEPYFDQASEELPADLQWNVNTYDDSGYPTKITTTGLAKVNSQGLITSFTGKKMESSISGNITSVKEVNGYGRTTTKTTDALGKIISTTDKGGSVTFSYNAVGEQIKAQYAENIVTTTYDDWGRKSEFNDPSNGLYKYEYNGFGQPKKTISPKGTKEFIYNNLGQLISQKEISTVDGGQATDKAITYTYDGKGRVVAKNGTSKGKAYGSTATYDPQGRLLSTSESSNDKYFIQKGITYDDKERIISYEKSLYSSGVLTKVNVENVYNDWNGELYQIKDKNSGKILWELKDTNERGQILSAKLGAAVIGNSYDINGFLTKVNHSSQVKSGILDLGYTFDGVKNELKSRRTTGDFNIIESFDYDENNRLVSWTDPVTGVKPLNRNVYDAKGRIMENDQVGTIKYGNSAKIYQPTGMTLNAAGTQNYNNDLIQTVIYNENNDPVFIDGQKGDVAFQYGLTKMRQRVTYGGNFSADKDGKFTKFYSEDGSFEIVKDNASGKEKHVLYIGGSPYESSIVYLKNYEESAGSYKFLHKDYLGSILAISDEAGNKLEQRHFDAWGNFTHLQIGSGAIITDKNTINNTPLLLERGYTSHEHFAEVGIIHMNGRLYDPLLRRFLNADENIQDPTNTQNYNKYGYVLNNPLMFNDPSGEELVTLFAISMAAIVKAIIIGAAVGLAAYTLSLAVTGNFDQWNLLGAFKATFTGAVSGAVTFGIGSLFSGAGGCITAAAQMIKETVGQIGFVLIQAGTHAIAQGILSSVQGENFLTSAASGFLGSLGAAAFGAIAKDFAQKAAGQILFGAISGGIGSELAGGNFWQGALIGGIVAGLNHTMHDGNPFGFGDDGDDDKIISKLTPAQRKQLEQIQSGTSLTKDMLEETGLGKILDNWIEKTPLGKNLKLGYADYLEMGGTIYYDHKLTQFNGITKNEFKFRFVKTTSKGLITAHFGSLAATAVGAEYGATVGGWVGAAVGIGIGFYMDQTYFRAIKYFDNFMTRFGGYVQRQAIYNMHRGF</sequence>
<evidence type="ECO:0000313" key="8">
    <source>
        <dbReference type="EMBL" id="PWN70089.1"/>
    </source>
</evidence>
<evidence type="ECO:0000256" key="2">
    <source>
        <dbReference type="ARBA" id="ARBA00022525"/>
    </source>
</evidence>
<dbReference type="NCBIfam" id="TIGR03696">
    <property type="entry name" value="Rhs_assc_core"/>
    <property type="match status" value="1"/>
</dbReference>
<dbReference type="GO" id="GO:0005737">
    <property type="term" value="C:cytoplasm"/>
    <property type="evidence" value="ECO:0007669"/>
    <property type="project" value="InterPro"/>
</dbReference>
<evidence type="ECO:0000256" key="5">
    <source>
        <dbReference type="SAM" id="MobiDB-lite"/>
    </source>
</evidence>
<dbReference type="InterPro" id="IPR003284">
    <property type="entry name" value="Sal_SpvB"/>
</dbReference>
<keyword evidence="6" id="KW-0472">Membrane</keyword>
<feature type="compositionally biased region" description="Polar residues" evidence="5">
    <location>
        <begin position="100"/>
        <end position="119"/>
    </location>
</feature>
<keyword evidence="6" id="KW-1133">Transmembrane helix</keyword>
<dbReference type="Gene3D" id="2.180.10.10">
    <property type="entry name" value="RHS repeat-associated core"/>
    <property type="match status" value="1"/>
</dbReference>
<dbReference type="GO" id="GO:0005576">
    <property type="term" value="C:extracellular region"/>
    <property type="evidence" value="ECO:0007669"/>
    <property type="project" value="UniProtKB-SubCell"/>
</dbReference>
<keyword evidence="2" id="KW-0964">Secreted</keyword>
<accession>A0A316XA88</accession>
<dbReference type="Pfam" id="PF03534">
    <property type="entry name" value="SpvB"/>
    <property type="match status" value="1"/>
</dbReference>
<dbReference type="NCBIfam" id="TIGR01643">
    <property type="entry name" value="YD_repeat_2x"/>
    <property type="match status" value="1"/>
</dbReference>
<evidence type="ECO:0000256" key="6">
    <source>
        <dbReference type="SAM" id="Phobius"/>
    </source>
</evidence>
<reference evidence="8 9" key="1">
    <citation type="submission" date="2018-04" db="EMBL/GenBank/DDBJ databases">
        <title>Draft Genome Sequence of Phosphate-Solubilizing Chryseobacterium sp. ISE14 that is a Biocontrol and Plant Growth-Promoting Rhizobacterium Isolated from Cucumber.</title>
        <authorList>
            <person name="Jeong J.-J."/>
            <person name="Sang M.K."/>
            <person name="Choi I.-G."/>
            <person name="Kim K.D."/>
        </authorList>
    </citation>
    <scope>NUCLEOTIDE SEQUENCE [LARGE SCALE GENOMIC DNA]</scope>
    <source>
        <strain evidence="8 9">ISE14</strain>
    </source>
</reference>
<name>A0A316XA88_9FLAO</name>
<gene>
    <name evidence="8" type="ORF">C1631_008825</name>
</gene>
<protein>
    <recommendedName>
        <fullName evidence="7">Teneurin-like YD-shell domain-containing protein</fullName>
    </recommendedName>
</protein>
<comment type="subcellular location">
    <subcellularLocation>
        <location evidence="1">Secreted</location>
    </subcellularLocation>
</comment>
<comment type="caution">
    <text evidence="8">The sequence shown here is derived from an EMBL/GenBank/DDBJ whole genome shotgun (WGS) entry which is preliminary data.</text>
</comment>
<evidence type="ECO:0000256" key="1">
    <source>
        <dbReference type="ARBA" id="ARBA00004613"/>
    </source>
</evidence>
<feature type="transmembrane region" description="Helical" evidence="6">
    <location>
        <begin position="1977"/>
        <end position="2003"/>
    </location>
</feature>
<dbReference type="InterPro" id="IPR028994">
    <property type="entry name" value="Integrin_alpha_N"/>
</dbReference>
<dbReference type="PANTHER" id="PTHR32305">
    <property type="match status" value="1"/>
</dbReference>
<evidence type="ECO:0000256" key="3">
    <source>
        <dbReference type="ARBA" id="ARBA00022737"/>
    </source>
</evidence>
<evidence type="ECO:0000259" key="7">
    <source>
        <dbReference type="Pfam" id="PF25023"/>
    </source>
</evidence>
<dbReference type="Proteomes" id="UP000236594">
    <property type="component" value="Unassembled WGS sequence"/>
</dbReference>
<dbReference type="EMBL" id="PPED02000002">
    <property type="protein sequence ID" value="PWN70089.1"/>
    <property type="molecule type" value="Genomic_DNA"/>
</dbReference>
<keyword evidence="6" id="KW-0812">Transmembrane</keyword>
<dbReference type="InterPro" id="IPR022385">
    <property type="entry name" value="Rhs_assc_core"/>
</dbReference>